<feature type="region of interest" description="Disordered" evidence="1">
    <location>
        <begin position="84"/>
        <end position="113"/>
    </location>
</feature>
<proteinExistence type="predicted"/>
<reference evidence="3 4" key="1">
    <citation type="journal article" date="1999" name="Science">
        <title>Genome sequence of the radioresistant bacterium Deinococcus radiodurans R1.</title>
        <authorList>
            <person name="White O."/>
            <person name="Eisen J.A."/>
            <person name="Heidelberg J.F."/>
            <person name="Hickey E.K."/>
            <person name="Peterson J.D."/>
            <person name="Dodson R.J."/>
            <person name="Haft D.H."/>
            <person name="Gwinn M.L."/>
            <person name="Nelson W.C."/>
            <person name="Richardson D.L."/>
            <person name="Moffat K.S."/>
            <person name="Qin H."/>
            <person name="Jiang L."/>
            <person name="Pamphile W."/>
            <person name="Crosby M."/>
            <person name="Shen M."/>
            <person name="Vamathevan J.J."/>
            <person name="Lam P."/>
            <person name="McDonald L."/>
            <person name="Utterback T."/>
            <person name="Zalewski C."/>
            <person name="Makarova K.S."/>
            <person name="Aravind L."/>
            <person name="Daly M.J."/>
            <person name="Minton K.W."/>
            <person name="Fleischmann R.D."/>
            <person name="Ketchum K.A."/>
            <person name="Nelson K.E."/>
            <person name="Salzberg S."/>
            <person name="Smith H.O."/>
            <person name="Venter J.C."/>
            <person name="Fraser C.M."/>
        </authorList>
    </citation>
    <scope>NUCLEOTIDE SEQUENCE [LARGE SCALE GENOMIC DNA]</scope>
    <source>
        <strain evidence="4">ATCC 13939 / DSM 20539 / JCM 16871 / LMG 4051 / NBRC 15346 / NCIMB 9279 / R1 / VKM B-1422</strain>
    </source>
</reference>
<dbReference type="PATRIC" id="fig|243230.17.peg.562"/>
<protein>
    <recommendedName>
        <fullName evidence="2">DUF2262 domain-containing protein</fullName>
    </recommendedName>
</protein>
<sequence>MPEGAAPPVAWFMPQNFRDDVLGNLTYDEQLEGWEGTFGTPEVSLWLSGAQGDGAGQDRLPVYRDAFLRLRRDEPGLRRQVAEQLTDLAEDWREPEDDAEDDDEEDGQPITPESVLERIALTNVMLYADGSAELYYSDGDLFAGHVIIGSVDENGELTDAGIAG</sequence>
<dbReference type="OrthoDB" id="1151029at2"/>
<evidence type="ECO:0000313" key="4">
    <source>
        <dbReference type="Proteomes" id="UP000002524"/>
    </source>
</evidence>
<dbReference type="PIRSF" id="PIRSF021171">
    <property type="entry name" value="UCP022271"/>
    <property type="match status" value="1"/>
</dbReference>
<dbReference type="PaxDb" id="243230-DR_0388"/>
<accession>Q9RXC7</accession>
<dbReference type="InParanoid" id="Q9RXC7"/>
<dbReference type="eggNOG" id="COG4296">
    <property type="taxonomic scope" value="Bacteria"/>
</dbReference>
<evidence type="ECO:0000256" key="1">
    <source>
        <dbReference type="SAM" id="MobiDB-lite"/>
    </source>
</evidence>
<dbReference type="Proteomes" id="UP000002524">
    <property type="component" value="Chromosome 1"/>
</dbReference>
<dbReference type="InterPro" id="IPR016782">
    <property type="entry name" value="UCP022271"/>
</dbReference>
<gene>
    <name evidence="3" type="ordered locus">DR_0388</name>
</gene>
<dbReference type="PIR" id="F75526">
    <property type="entry name" value="F75526"/>
</dbReference>
<feature type="domain" description="DUF2262" evidence="2">
    <location>
        <begin position="19"/>
        <end position="162"/>
    </location>
</feature>
<dbReference type="EMBL" id="AE000513">
    <property type="protein sequence ID" value="AAF09970.1"/>
    <property type="molecule type" value="Genomic_DNA"/>
</dbReference>
<organism evidence="3 4">
    <name type="scientific">Deinococcus radiodurans (strain ATCC 13939 / DSM 20539 / JCM 16871 / CCUG 27074 / LMG 4051 / NBRC 15346 / NCIMB 9279 / VKM B-1422 / R1)</name>
    <dbReference type="NCBI Taxonomy" id="243230"/>
    <lineage>
        <taxon>Bacteria</taxon>
        <taxon>Thermotogati</taxon>
        <taxon>Deinococcota</taxon>
        <taxon>Deinococci</taxon>
        <taxon>Deinococcales</taxon>
        <taxon>Deinococcaceae</taxon>
        <taxon>Deinococcus</taxon>
    </lineage>
</organism>
<dbReference type="KEGG" id="dra:DR_0388"/>
<dbReference type="InterPro" id="IPR019260">
    <property type="entry name" value="DUF2262"/>
</dbReference>
<dbReference type="EnsemblBacteria" id="AAF09970">
    <property type="protein sequence ID" value="AAF09970"/>
    <property type="gene ID" value="DR_0388"/>
</dbReference>
<evidence type="ECO:0000313" key="3">
    <source>
        <dbReference type="EMBL" id="AAF09970.1"/>
    </source>
</evidence>
<dbReference type="STRING" id="243230.DR_0388"/>
<evidence type="ECO:0000259" key="2">
    <source>
        <dbReference type="Pfam" id="PF10020"/>
    </source>
</evidence>
<feature type="compositionally biased region" description="Acidic residues" evidence="1">
    <location>
        <begin position="93"/>
        <end position="107"/>
    </location>
</feature>
<dbReference type="Pfam" id="PF10020">
    <property type="entry name" value="DUF2262"/>
    <property type="match status" value="1"/>
</dbReference>
<dbReference type="AlphaFoldDB" id="Q9RXC7"/>
<name>Q9RXC7_DEIRA</name>
<keyword evidence="4" id="KW-1185">Reference proteome</keyword>
<dbReference type="HOGENOM" id="CLU_1616307_0_0_0"/>